<feature type="transmembrane region" description="Helical" evidence="2">
    <location>
        <begin position="164"/>
        <end position="185"/>
    </location>
</feature>
<gene>
    <name evidence="3" type="ORF">OU415_06500</name>
</gene>
<organism evidence="3 4">
    <name type="scientific">Saccharopolyspora oryzae</name>
    <dbReference type="NCBI Taxonomy" id="2997343"/>
    <lineage>
        <taxon>Bacteria</taxon>
        <taxon>Bacillati</taxon>
        <taxon>Actinomycetota</taxon>
        <taxon>Actinomycetes</taxon>
        <taxon>Pseudonocardiales</taxon>
        <taxon>Pseudonocardiaceae</taxon>
        <taxon>Saccharopolyspora</taxon>
    </lineage>
</organism>
<feature type="compositionally biased region" description="Low complexity" evidence="1">
    <location>
        <begin position="30"/>
        <end position="52"/>
    </location>
</feature>
<feature type="transmembrane region" description="Helical" evidence="2">
    <location>
        <begin position="70"/>
        <end position="90"/>
    </location>
</feature>
<reference evidence="3 4" key="1">
    <citation type="submission" date="2022-11" db="EMBL/GenBank/DDBJ databases">
        <title>Draft genome sequence of Saccharopolyspora sp. WRP15-2 isolated from rhizosphere soils of wild rice in Thailand.</title>
        <authorList>
            <person name="Duangmal K."/>
            <person name="Kammanee S."/>
            <person name="Muangham S."/>
        </authorList>
    </citation>
    <scope>NUCLEOTIDE SEQUENCE [LARGE SCALE GENOMIC DNA]</scope>
    <source>
        <strain evidence="3 4">WRP15-2</strain>
    </source>
</reference>
<dbReference type="RefSeq" id="WP_270947657.1">
    <property type="nucleotide sequence ID" value="NZ_JAQGLA010000006.1"/>
</dbReference>
<evidence type="ECO:0000313" key="4">
    <source>
        <dbReference type="Proteomes" id="UP001210380"/>
    </source>
</evidence>
<comment type="caution">
    <text evidence="3">The sequence shown here is derived from an EMBL/GenBank/DDBJ whole genome shotgun (WGS) entry which is preliminary data.</text>
</comment>
<protein>
    <submittedName>
        <fullName evidence="3">Uncharacterized protein</fullName>
    </submittedName>
</protein>
<keyword evidence="2" id="KW-0812">Transmembrane</keyword>
<feature type="transmembrane region" description="Helical" evidence="2">
    <location>
        <begin position="96"/>
        <end position="118"/>
    </location>
</feature>
<evidence type="ECO:0000256" key="2">
    <source>
        <dbReference type="SAM" id="Phobius"/>
    </source>
</evidence>
<accession>A0ABT4UTM7</accession>
<sequence length="205" mass="22053">MTSPQPPYGHPQQPGPPPGQPQQPGPPPGYQQQPFYQQPAPQQGFQQQGHPQNYPGQPFPQPSKRAASPVFAIILGAIAIIVSLIIIADFATTKNVITVIICVAGGVALAAGGVTLILRHWIAPWLFVAATALFIGFYIERVIYKIQTLEPEYGETTASAFYSWAAIATLIPVAVMTGLVFLPFIRKALKPKAAAAPAQPVQFYQ</sequence>
<name>A0ABT4UTM7_9PSEU</name>
<proteinExistence type="predicted"/>
<evidence type="ECO:0000256" key="1">
    <source>
        <dbReference type="SAM" id="MobiDB-lite"/>
    </source>
</evidence>
<evidence type="ECO:0000313" key="3">
    <source>
        <dbReference type="EMBL" id="MDA3625076.1"/>
    </source>
</evidence>
<feature type="region of interest" description="Disordered" evidence="1">
    <location>
        <begin position="1"/>
        <end position="63"/>
    </location>
</feature>
<keyword evidence="2" id="KW-1133">Transmembrane helix</keyword>
<dbReference type="EMBL" id="JAQGLA010000006">
    <property type="protein sequence ID" value="MDA3625076.1"/>
    <property type="molecule type" value="Genomic_DNA"/>
</dbReference>
<keyword evidence="4" id="KW-1185">Reference proteome</keyword>
<feature type="transmembrane region" description="Helical" evidence="2">
    <location>
        <begin position="125"/>
        <end position="144"/>
    </location>
</feature>
<keyword evidence="2" id="KW-0472">Membrane</keyword>
<feature type="compositionally biased region" description="Pro residues" evidence="1">
    <location>
        <begin position="1"/>
        <end position="29"/>
    </location>
</feature>
<dbReference type="SUPFAM" id="SSF81995">
    <property type="entry name" value="beta-sandwich domain of Sec23/24"/>
    <property type="match status" value="1"/>
</dbReference>
<dbReference type="Proteomes" id="UP001210380">
    <property type="component" value="Unassembled WGS sequence"/>
</dbReference>